<feature type="transmembrane region" description="Helical" evidence="6">
    <location>
        <begin position="118"/>
        <end position="138"/>
    </location>
</feature>
<gene>
    <name evidence="8" type="ORF">OTJ99_001976</name>
</gene>
<feature type="compositionally biased region" description="Polar residues" evidence="5">
    <location>
        <begin position="30"/>
        <end position="48"/>
    </location>
</feature>
<organism evidence="8 9">
    <name type="scientific">Caldicellulosiruptor naganoensis</name>
    <dbReference type="NCBI Taxonomy" id="29324"/>
    <lineage>
        <taxon>Bacteria</taxon>
        <taxon>Bacillati</taxon>
        <taxon>Bacillota</taxon>
        <taxon>Bacillota incertae sedis</taxon>
        <taxon>Caldicellulosiruptorales</taxon>
        <taxon>Caldicellulosiruptoraceae</taxon>
        <taxon>Caldicellulosiruptor</taxon>
    </lineage>
</organism>
<reference evidence="8" key="1">
    <citation type="submission" date="2022-12" db="EMBL/GenBank/DDBJ databases">
        <authorList>
            <person name="Bing R.G."/>
            <person name="Willard D.J."/>
            <person name="Manesh M.J.H."/>
            <person name="Laemthong T."/>
            <person name="Crosby J.R."/>
            <person name="Kelly R.M."/>
        </authorList>
    </citation>
    <scope>NUCLEOTIDE SEQUENCE</scope>
    <source>
        <strain evidence="8">DSM 8991</strain>
    </source>
</reference>
<evidence type="ECO:0000313" key="8">
    <source>
        <dbReference type="EMBL" id="WAM31151.1"/>
    </source>
</evidence>
<keyword evidence="4 6" id="KW-0472">Membrane</keyword>
<feature type="transmembrane region" description="Helical" evidence="6">
    <location>
        <begin position="257"/>
        <end position="279"/>
    </location>
</feature>
<evidence type="ECO:0000256" key="4">
    <source>
        <dbReference type="ARBA" id="ARBA00023136"/>
    </source>
</evidence>
<evidence type="ECO:0000256" key="6">
    <source>
        <dbReference type="SAM" id="Phobius"/>
    </source>
</evidence>
<dbReference type="RefSeq" id="WP_045166366.1">
    <property type="nucleotide sequence ID" value="NZ_CP113864.1"/>
</dbReference>
<keyword evidence="3 6" id="KW-1133">Transmembrane helix</keyword>
<protein>
    <submittedName>
        <fullName evidence="8">YIP1 family protein</fullName>
    </submittedName>
</protein>
<feature type="domain" description="Yip1" evidence="7">
    <location>
        <begin position="97"/>
        <end position="275"/>
    </location>
</feature>
<feature type="transmembrane region" description="Helical" evidence="6">
    <location>
        <begin position="164"/>
        <end position="185"/>
    </location>
</feature>
<dbReference type="EMBL" id="CP113864">
    <property type="protein sequence ID" value="WAM31151.1"/>
    <property type="molecule type" value="Genomic_DNA"/>
</dbReference>
<feature type="region of interest" description="Disordered" evidence="5">
    <location>
        <begin position="30"/>
        <end position="59"/>
    </location>
</feature>
<feature type="transmembrane region" description="Helical" evidence="6">
    <location>
        <begin position="225"/>
        <end position="245"/>
    </location>
</feature>
<evidence type="ECO:0000256" key="5">
    <source>
        <dbReference type="SAM" id="MobiDB-lite"/>
    </source>
</evidence>
<proteinExistence type="predicted"/>
<name>A0ABY7BGD2_9FIRM</name>
<evidence type="ECO:0000313" key="9">
    <source>
        <dbReference type="Proteomes" id="UP001164745"/>
    </source>
</evidence>
<evidence type="ECO:0000256" key="1">
    <source>
        <dbReference type="ARBA" id="ARBA00004141"/>
    </source>
</evidence>
<comment type="subcellular location">
    <subcellularLocation>
        <location evidence="1">Membrane</location>
        <topology evidence="1">Multi-pass membrane protein</topology>
    </subcellularLocation>
</comment>
<evidence type="ECO:0000259" key="7">
    <source>
        <dbReference type="Pfam" id="PF04893"/>
    </source>
</evidence>
<keyword evidence="9" id="KW-1185">Reference proteome</keyword>
<keyword evidence="2 6" id="KW-0812">Transmembrane</keyword>
<evidence type="ECO:0000256" key="2">
    <source>
        <dbReference type="ARBA" id="ARBA00022692"/>
    </source>
</evidence>
<evidence type="ECO:0000256" key="3">
    <source>
        <dbReference type="ARBA" id="ARBA00022989"/>
    </source>
</evidence>
<feature type="transmembrane region" description="Helical" evidence="6">
    <location>
        <begin position="197"/>
        <end position="219"/>
    </location>
</feature>
<dbReference type="InterPro" id="IPR006977">
    <property type="entry name" value="Yip1_dom"/>
</dbReference>
<dbReference type="Pfam" id="PF04893">
    <property type="entry name" value="Yip1"/>
    <property type="match status" value="1"/>
</dbReference>
<accession>A0ABY7BGD2</accession>
<sequence>MTKCPYCGRELQEGEVCTCQTNQTMVSQTTGNQVTSGEALNDTQNTAKASEDVKSESIEQTVNTAEEKKKESTNTSTLNDVINSAVRYCYLTIKFAWAFLKNPFVFISKVIQNNDYKAGILFAILTFIFVSIQNLVLAGRGLQFIEDLIEISGILSSYSSFKTFLYNFIALFLLYLLYCGIVKLASMIFKEDVEFKAILGGIGVSLIPFAWAAIVNLILQFIAVWLVVLLCMLGLLMNVVLNFWSVKVLLKDKETRALYITVGAYIVCIIIVAVIMFAMGSGIANSGGENVISVGSDNIIGTWSDNKDTIIFYPNGTFKAHYYWIGGAWEIDGNKLYLTGTLTGKEGYYFKIEGKKLILEPIPGSGMGRYEFYRVR</sequence>
<dbReference type="Proteomes" id="UP001164745">
    <property type="component" value="Chromosome"/>
</dbReference>